<organism evidence="1 2">
    <name type="scientific">Legionella maceachernii</name>
    <dbReference type="NCBI Taxonomy" id="466"/>
    <lineage>
        <taxon>Bacteria</taxon>
        <taxon>Pseudomonadati</taxon>
        <taxon>Pseudomonadota</taxon>
        <taxon>Gammaproteobacteria</taxon>
        <taxon>Legionellales</taxon>
        <taxon>Legionellaceae</taxon>
        <taxon>Legionella</taxon>
    </lineage>
</organism>
<keyword evidence="2" id="KW-1185">Reference proteome</keyword>
<protein>
    <submittedName>
        <fullName evidence="1">Phosphomannose isomerase GDP mannose pyrophosphorylase</fullName>
    </submittedName>
</protein>
<sequence length="179" mass="21154">MSKFFRKIVNYVRSVYPITFIQNRPYCNLKKITGNKIYFSCRGSGSLLHIKFDDIINDHAVLSDFSSEQASYIGYCYGEYWEELTKKNQSIDRCDFFIINSQKKYSIYSTDRRNNLLFLDKDTQEIHTLPLLTIFNNKELIKGFDPTQAFYIGFLSKKYEKRICRNQPKVSTNKITLVK</sequence>
<reference evidence="1 2" key="1">
    <citation type="submission" date="2015-11" db="EMBL/GenBank/DDBJ databases">
        <title>Genomic analysis of 38 Legionella species identifies large and diverse effector repertoires.</title>
        <authorList>
            <person name="Burstein D."/>
            <person name="Amaro F."/>
            <person name="Zusman T."/>
            <person name="Lifshitz Z."/>
            <person name="Cohen O."/>
            <person name="Gilbert J.A."/>
            <person name="Pupko T."/>
            <person name="Shuman H.A."/>
            <person name="Segal G."/>
        </authorList>
    </citation>
    <scope>NUCLEOTIDE SEQUENCE [LARGE SCALE GENOMIC DNA]</scope>
    <source>
        <strain evidence="1 2">PX-1-G2-E2</strain>
    </source>
</reference>
<evidence type="ECO:0000313" key="1">
    <source>
        <dbReference type="EMBL" id="KTD23946.1"/>
    </source>
</evidence>
<dbReference type="EMBL" id="LNYL01000051">
    <property type="protein sequence ID" value="KTD23946.1"/>
    <property type="molecule type" value="Genomic_DNA"/>
</dbReference>
<dbReference type="STRING" id="466.Lmac_2819"/>
<evidence type="ECO:0000313" key="2">
    <source>
        <dbReference type="Proteomes" id="UP000054908"/>
    </source>
</evidence>
<proteinExistence type="predicted"/>
<dbReference type="AlphaFoldDB" id="A0A0W0VV39"/>
<dbReference type="Proteomes" id="UP000054908">
    <property type="component" value="Unassembled WGS sequence"/>
</dbReference>
<dbReference type="RefSeq" id="WP_058453505.1">
    <property type="nucleotide sequence ID" value="NZ_CAAAIB010000008.1"/>
</dbReference>
<gene>
    <name evidence="1" type="ORF">Lmac_2819</name>
</gene>
<comment type="caution">
    <text evidence="1">The sequence shown here is derived from an EMBL/GenBank/DDBJ whole genome shotgun (WGS) entry which is preliminary data.</text>
</comment>
<name>A0A0W0VV39_9GAMM</name>
<dbReference type="PATRIC" id="fig|466.6.peg.3016"/>
<accession>A0A0W0VV39</accession>
<keyword evidence="1" id="KW-0413">Isomerase</keyword>
<dbReference type="GO" id="GO:0016853">
    <property type="term" value="F:isomerase activity"/>
    <property type="evidence" value="ECO:0007669"/>
    <property type="project" value="UniProtKB-KW"/>
</dbReference>